<evidence type="ECO:0000259" key="1">
    <source>
        <dbReference type="Pfam" id="PF13588"/>
    </source>
</evidence>
<evidence type="ECO:0000313" key="2">
    <source>
        <dbReference type="EMBL" id="QID55918.1"/>
    </source>
</evidence>
<feature type="domain" description="Type I restriction enzyme R protein N-terminal" evidence="1">
    <location>
        <begin position="36"/>
        <end position="143"/>
    </location>
</feature>
<reference evidence="2" key="1">
    <citation type="journal article" date="2020" name="Biol. Lett.">
        <title>Evolutionary rates are correlated between cockroach symbionts and mitochondrial genomes.</title>
        <authorList>
            <person name="Arab D.A."/>
            <person name="Bourguignon T."/>
            <person name="Wang Z."/>
            <person name="Ho S.Y.W."/>
            <person name="Lo N."/>
        </authorList>
    </citation>
    <scope>NUCLEOTIDE SEQUENCE</scope>
    <source>
        <strain evidence="2">DHOG2953</strain>
    </source>
</reference>
<feature type="non-terminal residue" evidence="2">
    <location>
        <position position="143"/>
    </location>
</feature>
<organism evidence="2">
    <name type="scientific">Blattabacterium sp.</name>
    <name type="common">Euphyllodromia sp.</name>
    <dbReference type="NCBI Taxonomy" id="2712805"/>
    <lineage>
        <taxon>Bacteria</taxon>
        <taxon>Pseudomonadati</taxon>
        <taxon>Bacteroidota</taxon>
        <taxon>Flavobacteriia</taxon>
        <taxon>Flavobacteriales</taxon>
        <taxon>Blattabacteriaceae</taxon>
        <taxon>Blattabacterium</taxon>
    </lineage>
</organism>
<dbReference type="AlphaFoldDB" id="A0A6G6BVA5"/>
<name>A0A6G6BVA5_9FLAO</name>
<dbReference type="InterPro" id="IPR029464">
    <property type="entry name" value="HSDR_N"/>
</dbReference>
<accession>A0A6G6BVA5</accession>
<protein>
    <recommendedName>
        <fullName evidence="1">Type I restriction enzyme R protein N-terminal domain-containing protein</fullName>
    </recommendedName>
</protein>
<proteinExistence type="predicted"/>
<sequence length="143" mass="17468">MKNLNFFIKKHLIIKKIKNNIYIFCIIRKKFISFNKEEVVRQYIIFILKNKNYKDSNFCLEFPIYKNGKLFFLDMLIKKNNLPYIIIECKSPLININQKTFDQISIYNKIINSPYLMISNGIQHFIFKLNKYKKKFFFIKFIP</sequence>
<dbReference type="EMBL" id="MN041938">
    <property type="protein sequence ID" value="QID55918.1"/>
    <property type="molecule type" value="Genomic_DNA"/>
</dbReference>
<dbReference type="Pfam" id="PF13588">
    <property type="entry name" value="HSDR_N_2"/>
    <property type="match status" value="1"/>
</dbReference>